<organism evidence="1 2">
    <name type="scientific">Candidatus Enterococcus wittei</name>
    <dbReference type="NCBI Taxonomy" id="1987383"/>
    <lineage>
        <taxon>Bacteria</taxon>
        <taxon>Bacillati</taxon>
        <taxon>Bacillota</taxon>
        <taxon>Bacilli</taxon>
        <taxon>Lactobacillales</taxon>
        <taxon>Enterococcaceae</taxon>
        <taxon>Enterococcus</taxon>
    </lineage>
</organism>
<comment type="caution">
    <text evidence="1">The sequence shown here is derived from an EMBL/GenBank/DDBJ whole genome shotgun (WGS) entry which is preliminary data.</text>
</comment>
<dbReference type="AlphaFoldDB" id="A0A242JXM3"/>
<name>A0A242JXM3_9ENTE</name>
<proteinExistence type="predicted"/>
<sequence>MAGEYDRCTSYQQNNEKELGYDVSMERTIQQMQSILKQPD</sequence>
<accession>A0A242JXM3</accession>
<reference evidence="1 2" key="1">
    <citation type="submission" date="2017-05" db="EMBL/GenBank/DDBJ databases">
        <title>The Genome Sequence of Enterococcus sp. 10A9_DIV0425.</title>
        <authorList>
            <consortium name="The Broad Institute Genomics Platform"/>
            <consortium name="The Broad Institute Genomic Center for Infectious Diseases"/>
            <person name="Earl A."/>
            <person name="Manson A."/>
            <person name="Schwartman J."/>
            <person name="Gilmore M."/>
            <person name="Abouelleil A."/>
            <person name="Cao P."/>
            <person name="Chapman S."/>
            <person name="Cusick C."/>
            <person name="Shea T."/>
            <person name="Young S."/>
            <person name="Neafsey D."/>
            <person name="Nusbaum C."/>
            <person name="Birren B."/>
        </authorList>
    </citation>
    <scope>NUCLEOTIDE SEQUENCE [LARGE SCALE GENOMIC DNA]</scope>
    <source>
        <strain evidence="1 2">10A9_DIV0425</strain>
    </source>
</reference>
<dbReference type="Proteomes" id="UP000194933">
    <property type="component" value="Unassembled WGS sequence"/>
</dbReference>
<evidence type="ECO:0000313" key="2">
    <source>
        <dbReference type="Proteomes" id="UP000194933"/>
    </source>
</evidence>
<dbReference type="RefSeq" id="WP_256924545.1">
    <property type="nucleotide sequence ID" value="NZ_NGMO01000003.1"/>
</dbReference>
<evidence type="ECO:0000313" key="1">
    <source>
        <dbReference type="EMBL" id="OTP10066.1"/>
    </source>
</evidence>
<dbReference type="EMBL" id="NGMO01000003">
    <property type="protein sequence ID" value="OTP10066.1"/>
    <property type="molecule type" value="Genomic_DNA"/>
</dbReference>
<protein>
    <submittedName>
        <fullName evidence="1">Uncharacterized protein</fullName>
    </submittedName>
</protein>
<gene>
    <name evidence="1" type="ORF">A5844_001763</name>
</gene>
<keyword evidence="2" id="KW-1185">Reference proteome</keyword>